<proteinExistence type="predicted"/>
<sequence length="121" mass="13127">MYSSLFIFAFTVVGAIVNAKMAKVATNSQTTSPLTGSEKDHHPFWNATTDPPACVALSQACSDCLSGCYKHHNLWGFTTKQDCYYGQCNNTKETRSVEPCVVEIKAKNCSDALPKALQKGG</sequence>
<protein>
    <submittedName>
        <fullName evidence="2">BZ3500_MvSof-1268-A1-R1_Chr5-1g07594 protein</fullName>
    </submittedName>
</protein>
<organism evidence="2 3">
    <name type="scientific">Microbotryum saponariae</name>
    <dbReference type="NCBI Taxonomy" id="289078"/>
    <lineage>
        <taxon>Eukaryota</taxon>
        <taxon>Fungi</taxon>
        <taxon>Dikarya</taxon>
        <taxon>Basidiomycota</taxon>
        <taxon>Pucciniomycotina</taxon>
        <taxon>Microbotryomycetes</taxon>
        <taxon>Microbotryales</taxon>
        <taxon>Microbotryaceae</taxon>
        <taxon>Microbotryum</taxon>
    </lineage>
</organism>
<evidence type="ECO:0000313" key="2">
    <source>
        <dbReference type="EMBL" id="SCZ91669.1"/>
    </source>
</evidence>
<evidence type="ECO:0000313" key="3">
    <source>
        <dbReference type="Proteomes" id="UP000249723"/>
    </source>
</evidence>
<reference evidence="3" key="1">
    <citation type="submission" date="2016-10" db="EMBL/GenBank/DDBJ databases">
        <authorList>
            <person name="Jeantristanb JTB J.-T."/>
            <person name="Ricardo R."/>
        </authorList>
    </citation>
    <scope>NUCLEOTIDE SEQUENCE [LARGE SCALE GENOMIC DNA]</scope>
</reference>
<dbReference type="EMBL" id="FMWP01000016">
    <property type="protein sequence ID" value="SCZ91669.1"/>
    <property type="molecule type" value="Genomic_DNA"/>
</dbReference>
<name>A0A2X0M8I8_9BASI</name>
<dbReference type="Proteomes" id="UP000249723">
    <property type="component" value="Unassembled WGS sequence"/>
</dbReference>
<dbReference type="AlphaFoldDB" id="A0A2X0M8I8"/>
<feature type="chain" id="PRO_5030060314" evidence="1">
    <location>
        <begin position="16"/>
        <end position="121"/>
    </location>
</feature>
<evidence type="ECO:0000256" key="1">
    <source>
        <dbReference type="SAM" id="SignalP"/>
    </source>
</evidence>
<keyword evidence="3" id="KW-1185">Reference proteome</keyword>
<gene>
    <name evidence="2" type="ORF">BZ3500_MVSOF-1268-A1-R1_CHR5-1G07594</name>
</gene>
<feature type="signal peptide" evidence="1">
    <location>
        <begin position="1"/>
        <end position="15"/>
    </location>
</feature>
<keyword evidence="1" id="KW-0732">Signal</keyword>
<dbReference type="OrthoDB" id="10362688at2759"/>
<accession>A0A2X0M8I8</accession>